<evidence type="ECO:0000313" key="3">
    <source>
        <dbReference type="Proteomes" id="UP000054314"/>
    </source>
</evidence>
<comment type="caution">
    <text evidence="2">The sequence shown here is derived from an EMBL/GenBank/DDBJ whole genome shotgun (WGS) entry which is preliminary data.</text>
</comment>
<accession>A0A0A0BY66</accession>
<dbReference type="Proteomes" id="UP000054314">
    <property type="component" value="Unassembled WGS sequence"/>
</dbReference>
<reference evidence="2 3" key="1">
    <citation type="submission" date="2013-08" db="EMBL/GenBank/DDBJ databases">
        <title>Genome sequencing of Cellulomonas bogoriensis 69B4.</title>
        <authorList>
            <person name="Chen F."/>
            <person name="Li Y."/>
            <person name="Wang G."/>
        </authorList>
    </citation>
    <scope>NUCLEOTIDE SEQUENCE [LARGE SCALE GENOMIC DNA]</scope>
    <source>
        <strain evidence="2 3">69B4</strain>
    </source>
</reference>
<gene>
    <name evidence="2" type="ORF">N869_01510</name>
</gene>
<dbReference type="EMBL" id="AXCZ01000089">
    <property type="protein sequence ID" value="KGM12856.1"/>
    <property type="molecule type" value="Genomic_DNA"/>
</dbReference>
<protein>
    <submittedName>
        <fullName evidence="2">Uncharacterized protein</fullName>
    </submittedName>
</protein>
<proteinExistence type="predicted"/>
<dbReference type="AlphaFoldDB" id="A0A0A0BY66"/>
<keyword evidence="3" id="KW-1185">Reference proteome</keyword>
<organism evidence="2 3">
    <name type="scientific">Cellulomonas bogoriensis 69B4 = DSM 16987</name>
    <dbReference type="NCBI Taxonomy" id="1386082"/>
    <lineage>
        <taxon>Bacteria</taxon>
        <taxon>Bacillati</taxon>
        <taxon>Actinomycetota</taxon>
        <taxon>Actinomycetes</taxon>
        <taxon>Micrococcales</taxon>
        <taxon>Cellulomonadaceae</taxon>
        <taxon>Cellulomonas</taxon>
    </lineage>
</organism>
<evidence type="ECO:0000256" key="1">
    <source>
        <dbReference type="SAM" id="MobiDB-lite"/>
    </source>
</evidence>
<name>A0A0A0BY66_9CELL</name>
<feature type="region of interest" description="Disordered" evidence="1">
    <location>
        <begin position="59"/>
        <end position="103"/>
    </location>
</feature>
<feature type="compositionally biased region" description="Basic and acidic residues" evidence="1">
    <location>
        <begin position="63"/>
        <end position="87"/>
    </location>
</feature>
<evidence type="ECO:0000313" key="2">
    <source>
        <dbReference type="EMBL" id="KGM12856.1"/>
    </source>
</evidence>
<dbReference type="RefSeq" id="WP_035060584.1">
    <property type="nucleotide sequence ID" value="NZ_AXCZ01000089.1"/>
</dbReference>
<sequence length="103" mass="11119">MAYAEAEDVRGVLVRSDAAGEAHDDRVVRNAVEPRFTGAGTVTLERAVVDRSVVVDGSTVPRSGDRVEEQTQAVPDRRGGTCEEWSQHEPMMPARASRGEPTA</sequence>